<evidence type="ECO:0000256" key="16">
    <source>
        <dbReference type="PIRSR" id="PIRSR001365-3"/>
    </source>
</evidence>
<comment type="pathway">
    <text evidence="2 12">Amino-acid biosynthesis; L-lysine biosynthesis via DAP pathway; (S)-tetrahydrodipicolinate from L-aspartate: step 3/4.</text>
</comment>
<evidence type="ECO:0000256" key="15">
    <source>
        <dbReference type="PIRSR" id="PIRSR001365-2"/>
    </source>
</evidence>
<feature type="site" description="L-lysine inhibitor binding" evidence="16">
    <location>
        <position position="82"/>
    </location>
</feature>
<comment type="similarity">
    <text evidence="3 12 13">Belongs to the DapA family.</text>
</comment>
<evidence type="ECO:0000256" key="10">
    <source>
        <dbReference type="ARBA" id="ARBA00023270"/>
    </source>
</evidence>
<dbReference type="OrthoDB" id="9782828at2"/>
<accession>A0A0R2DK72</accession>
<evidence type="ECO:0000256" key="13">
    <source>
        <dbReference type="PIRNR" id="PIRNR001365"/>
    </source>
</evidence>
<dbReference type="InterPro" id="IPR005263">
    <property type="entry name" value="DapA"/>
</dbReference>
<evidence type="ECO:0000256" key="9">
    <source>
        <dbReference type="ARBA" id="ARBA00023239"/>
    </source>
</evidence>
<comment type="catalytic activity">
    <reaction evidence="11 12">
        <text>L-aspartate 4-semialdehyde + pyruvate = (2S,4S)-4-hydroxy-2,3,4,5-tetrahydrodipicolinate + H2O + H(+)</text>
        <dbReference type="Rhea" id="RHEA:34171"/>
        <dbReference type="ChEBI" id="CHEBI:15361"/>
        <dbReference type="ChEBI" id="CHEBI:15377"/>
        <dbReference type="ChEBI" id="CHEBI:15378"/>
        <dbReference type="ChEBI" id="CHEBI:67139"/>
        <dbReference type="ChEBI" id="CHEBI:537519"/>
        <dbReference type="EC" id="4.3.3.7"/>
    </reaction>
</comment>
<feature type="binding site" evidence="12 15">
    <location>
        <position position="204"/>
    </location>
    <ligand>
        <name>pyruvate</name>
        <dbReference type="ChEBI" id="CHEBI:15361"/>
    </ligand>
</feature>
<dbReference type="PANTHER" id="PTHR12128:SF66">
    <property type="entry name" value="4-HYDROXY-2-OXOGLUTARATE ALDOLASE, MITOCHONDRIAL"/>
    <property type="match status" value="1"/>
</dbReference>
<evidence type="ECO:0000256" key="5">
    <source>
        <dbReference type="ARBA" id="ARBA00022490"/>
    </source>
</evidence>
<evidence type="ECO:0000256" key="7">
    <source>
        <dbReference type="ARBA" id="ARBA00022915"/>
    </source>
</evidence>
<dbReference type="GO" id="GO:0009089">
    <property type="term" value="P:lysine biosynthetic process via diaminopimelate"/>
    <property type="evidence" value="ECO:0007669"/>
    <property type="project" value="UniProtKB-UniRule"/>
</dbReference>
<keyword evidence="18" id="KW-1185">Reference proteome</keyword>
<organism evidence="17 18">
    <name type="scientific">Holzapfeliella floricola DSM 23037 = JCM 16512</name>
    <dbReference type="NCBI Taxonomy" id="1423744"/>
    <lineage>
        <taxon>Bacteria</taxon>
        <taxon>Bacillati</taxon>
        <taxon>Bacillota</taxon>
        <taxon>Bacilli</taxon>
        <taxon>Lactobacillales</taxon>
        <taxon>Lactobacillaceae</taxon>
        <taxon>Holzapfeliella</taxon>
    </lineage>
</organism>
<evidence type="ECO:0000313" key="17">
    <source>
        <dbReference type="EMBL" id="KRN03547.1"/>
    </source>
</evidence>
<comment type="function">
    <text evidence="1 12">Catalyzes the condensation of (S)-aspartate-beta-semialdehyde [(S)-ASA] and pyruvate to 4-hydroxy-tetrahydrodipicolinate (HTPA).</text>
</comment>
<evidence type="ECO:0000256" key="14">
    <source>
        <dbReference type="PIRSR" id="PIRSR001365-1"/>
    </source>
</evidence>
<dbReference type="GO" id="GO:0005829">
    <property type="term" value="C:cytosol"/>
    <property type="evidence" value="ECO:0007669"/>
    <property type="project" value="TreeGrafter"/>
</dbReference>
<dbReference type="HAMAP" id="MF_00418">
    <property type="entry name" value="DapA"/>
    <property type="match status" value="1"/>
</dbReference>
<dbReference type="Proteomes" id="UP000051378">
    <property type="component" value="Unassembled WGS sequence"/>
</dbReference>
<dbReference type="Pfam" id="PF00701">
    <property type="entry name" value="DHDPS"/>
    <property type="match status" value="1"/>
</dbReference>
<gene>
    <name evidence="12" type="primary">dapA</name>
    <name evidence="17" type="ORF">FC86_GL000652</name>
</gene>
<proteinExistence type="inferred from homology"/>
<evidence type="ECO:0000256" key="6">
    <source>
        <dbReference type="ARBA" id="ARBA00022605"/>
    </source>
</evidence>
<evidence type="ECO:0000256" key="3">
    <source>
        <dbReference type="ARBA" id="ARBA00007592"/>
    </source>
</evidence>
<comment type="subcellular location">
    <subcellularLocation>
        <location evidence="12">Cytoplasm</location>
    </subcellularLocation>
</comment>
<keyword evidence="10 12" id="KW-0704">Schiff base</keyword>
<evidence type="ECO:0000256" key="8">
    <source>
        <dbReference type="ARBA" id="ARBA00023154"/>
    </source>
</evidence>
<feature type="site" description="Part of a proton relay during catalysis" evidence="12 16">
    <location>
        <position position="46"/>
    </location>
</feature>
<evidence type="ECO:0000313" key="18">
    <source>
        <dbReference type="Proteomes" id="UP000051378"/>
    </source>
</evidence>
<feature type="site" description="L-lysine inhibitor binding; via carbonyl oxygen" evidence="16">
    <location>
        <position position="51"/>
    </location>
</feature>
<dbReference type="GO" id="GO:0008840">
    <property type="term" value="F:4-hydroxy-tetrahydrodipicolinate synthase activity"/>
    <property type="evidence" value="ECO:0007669"/>
    <property type="project" value="UniProtKB-UniRule"/>
</dbReference>
<dbReference type="PIRSF" id="PIRSF001365">
    <property type="entry name" value="DHDPS"/>
    <property type="match status" value="1"/>
</dbReference>
<protein>
    <recommendedName>
        <fullName evidence="4 12">4-hydroxy-tetrahydrodipicolinate synthase</fullName>
        <shortName evidence="12">HTPA synthase</shortName>
        <ecNumber evidence="4 12">4.3.3.7</ecNumber>
    </recommendedName>
</protein>
<evidence type="ECO:0000256" key="2">
    <source>
        <dbReference type="ARBA" id="ARBA00005120"/>
    </source>
</evidence>
<comment type="caution">
    <text evidence="17">The sequence shown here is derived from an EMBL/GenBank/DDBJ whole genome shotgun (WGS) entry which is preliminary data.</text>
</comment>
<dbReference type="InterPro" id="IPR002220">
    <property type="entry name" value="DapA-like"/>
</dbReference>
<dbReference type="UniPathway" id="UPA00034">
    <property type="reaction ID" value="UER00017"/>
</dbReference>
<keyword evidence="7 12" id="KW-0220">Diaminopimelate biosynthesis</keyword>
<dbReference type="GO" id="GO:0019877">
    <property type="term" value="P:diaminopimelate biosynthetic process"/>
    <property type="evidence" value="ECO:0007669"/>
    <property type="project" value="UniProtKB-UniRule"/>
</dbReference>
<dbReference type="PROSITE" id="PS00666">
    <property type="entry name" value="DHDPS_2"/>
    <property type="match status" value="1"/>
</dbReference>
<keyword evidence="8 12" id="KW-0457">Lysine biosynthesis</keyword>
<comment type="subunit">
    <text evidence="12">Homotetramer; dimer of dimers.</text>
</comment>
<dbReference type="PANTHER" id="PTHR12128">
    <property type="entry name" value="DIHYDRODIPICOLINATE SYNTHASE"/>
    <property type="match status" value="1"/>
</dbReference>
<dbReference type="Gene3D" id="3.20.20.70">
    <property type="entry name" value="Aldolase class I"/>
    <property type="match status" value="1"/>
</dbReference>
<evidence type="ECO:0000256" key="11">
    <source>
        <dbReference type="ARBA" id="ARBA00047836"/>
    </source>
</evidence>
<evidence type="ECO:0000256" key="1">
    <source>
        <dbReference type="ARBA" id="ARBA00003294"/>
    </source>
</evidence>
<dbReference type="SUPFAM" id="SSF51569">
    <property type="entry name" value="Aldolase"/>
    <property type="match status" value="1"/>
</dbReference>
<dbReference type="RefSeq" id="WP_156403345.1">
    <property type="nucleotide sequence ID" value="NZ_AYZL01000020.1"/>
</dbReference>
<dbReference type="PATRIC" id="fig|1423744.4.peg.670"/>
<feature type="site" description="L-lysine inhibitor binding" evidence="16">
    <location>
        <position position="86"/>
    </location>
</feature>
<evidence type="ECO:0000256" key="4">
    <source>
        <dbReference type="ARBA" id="ARBA00012086"/>
    </source>
</evidence>
<dbReference type="EC" id="4.3.3.7" evidence="4 12"/>
<feature type="active site" description="Proton donor/acceptor" evidence="12 14">
    <location>
        <position position="136"/>
    </location>
</feature>
<dbReference type="PRINTS" id="PR00146">
    <property type="entry name" value="DHPICSNTHASE"/>
</dbReference>
<reference evidence="17 18" key="1">
    <citation type="journal article" date="2015" name="Genome Announc.">
        <title>Expanding the biotechnology potential of lactobacilli through comparative genomics of 213 strains and associated genera.</title>
        <authorList>
            <person name="Sun Z."/>
            <person name="Harris H.M."/>
            <person name="McCann A."/>
            <person name="Guo C."/>
            <person name="Argimon S."/>
            <person name="Zhang W."/>
            <person name="Yang X."/>
            <person name="Jeffery I.B."/>
            <person name="Cooney J.C."/>
            <person name="Kagawa T.F."/>
            <person name="Liu W."/>
            <person name="Song Y."/>
            <person name="Salvetti E."/>
            <person name="Wrobel A."/>
            <person name="Rasinkangas P."/>
            <person name="Parkhill J."/>
            <person name="Rea M.C."/>
            <person name="O'Sullivan O."/>
            <person name="Ritari J."/>
            <person name="Douillard F.P."/>
            <person name="Paul Ross R."/>
            <person name="Yang R."/>
            <person name="Briner A.E."/>
            <person name="Felis G.E."/>
            <person name="de Vos W.M."/>
            <person name="Barrangou R."/>
            <person name="Klaenhammer T.R."/>
            <person name="Caufield P.W."/>
            <person name="Cui Y."/>
            <person name="Zhang H."/>
            <person name="O'Toole P.W."/>
        </authorList>
    </citation>
    <scope>NUCLEOTIDE SEQUENCE [LARGE SCALE GENOMIC DNA]</scope>
    <source>
        <strain evidence="17 18">DSM 23037</strain>
    </source>
</reference>
<feature type="active site" description="Schiff-base intermediate with substrate" evidence="12 14">
    <location>
        <position position="164"/>
    </location>
</feature>
<evidence type="ECO:0000256" key="12">
    <source>
        <dbReference type="HAMAP-Rule" id="MF_00418"/>
    </source>
</evidence>
<dbReference type="AlphaFoldDB" id="A0A0R2DK72"/>
<keyword evidence="9 12" id="KW-0456">Lyase</keyword>
<dbReference type="CDD" id="cd00950">
    <property type="entry name" value="DHDPS"/>
    <property type="match status" value="1"/>
</dbReference>
<feature type="binding site" evidence="12 15">
    <location>
        <position position="47"/>
    </location>
    <ligand>
        <name>pyruvate</name>
        <dbReference type="ChEBI" id="CHEBI:15361"/>
    </ligand>
</feature>
<dbReference type="InterPro" id="IPR013785">
    <property type="entry name" value="Aldolase_TIM"/>
</dbReference>
<dbReference type="InterPro" id="IPR020625">
    <property type="entry name" value="Schiff_base-form_aldolases_AS"/>
</dbReference>
<name>A0A0R2DK72_9LACO</name>
<comment type="caution">
    <text evidence="12">Was originally thought to be a dihydrodipicolinate synthase (DHDPS), catalyzing the condensation of (S)-aspartate-beta-semialdehyde [(S)-ASA] and pyruvate to dihydrodipicolinate (DHDP). However, it was shown in E.coli that the product of the enzymatic reaction is not dihydrodipicolinate but in fact (4S)-4-hydroxy-2,3,4,5-tetrahydro-(2S)-dipicolinic acid (HTPA), and that the consecutive dehydration reaction leading to DHDP is not spontaneous but catalyzed by DapB.</text>
</comment>
<feature type="site" description="Part of a proton relay during catalysis" evidence="12 16">
    <location>
        <position position="110"/>
    </location>
</feature>
<keyword evidence="5 12" id="KW-0963">Cytoplasm</keyword>
<dbReference type="NCBIfam" id="TIGR00674">
    <property type="entry name" value="dapA"/>
    <property type="match status" value="1"/>
</dbReference>
<keyword evidence="6 12" id="KW-0028">Amino-acid biosynthesis</keyword>
<feature type="site" description="L-lysine inhibitor binding" evidence="16">
    <location>
        <position position="109"/>
    </location>
</feature>
<sequence>MLTDATILTAIVTPFDQNEAIDFVALAELTEHLLKNGSEGFVIGGTTGETATLTHDEKIELYQKFSEIVAGRVPIIAGTGSNNTRETLAFTQEVEKIDGIDGALVVVPYYTKPSQRGIKAHFETIADQTTLPIIIYNIPGRTGVYLENEAVIALAQHPNIIGIKQCGPLEDLAELVETLPQFLVYTGEDNQALSAKVLGAQGVISVTSHIYGSDMSAMYHALEAGDVELAGTIQRRLLPRMQACFMYPSPTPVKAILNQQGFNVGGCRLPMVALTNDEKETLALKLGFAKDGLTKELPKEMTVID</sequence>
<dbReference type="SMART" id="SM01130">
    <property type="entry name" value="DHDPS"/>
    <property type="match status" value="1"/>
</dbReference>
<dbReference type="STRING" id="1423744.FC86_GL000652"/>
<dbReference type="EMBL" id="AYZL01000020">
    <property type="protein sequence ID" value="KRN03547.1"/>
    <property type="molecule type" value="Genomic_DNA"/>
</dbReference>